<protein>
    <submittedName>
        <fullName evidence="2">Iron complex transport system substrate-binding protein</fullName>
    </submittedName>
</protein>
<dbReference type="PROSITE" id="PS51257">
    <property type="entry name" value="PROKAR_LIPOPROTEIN"/>
    <property type="match status" value="1"/>
</dbReference>
<dbReference type="GeneID" id="82258422"/>
<dbReference type="InterPro" id="IPR050902">
    <property type="entry name" value="ABC_Transporter_SBP"/>
</dbReference>
<dbReference type="InterPro" id="IPR002491">
    <property type="entry name" value="ABC_transptr_periplasmic_BD"/>
</dbReference>
<evidence type="ECO:0000259" key="1">
    <source>
        <dbReference type="PROSITE" id="PS50983"/>
    </source>
</evidence>
<evidence type="ECO:0000313" key="3">
    <source>
        <dbReference type="Proteomes" id="UP000183077"/>
    </source>
</evidence>
<dbReference type="Pfam" id="PF01497">
    <property type="entry name" value="Peripla_BP_2"/>
    <property type="match status" value="1"/>
</dbReference>
<reference evidence="2 3" key="1">
    <citation type="submission" date="2016-10" db="EMBL/GenBank/DDBJ databases">
        <authorList>
            <person name="de Groot N.N."/>
        </authorList>
    </citation>
    <scope>NUCLEOTIDE SEQUENCE [LARGE SCALE GENOMIC DNA]</scope>
    <source>
        <strain evidence="2 3">DSM 23048</strain>
    </source>
</reference>
<dbReference type="SUPFAM" id="SSF53807">
    <property type="entry name" value="Helical backbone' metal receptor"/>
    <property type="match status" value="1"/>
</dbReference>
<proteinExistence type="predicted"/>
<sequence>MKNWKFYSICLFIVTGLVSCKKDKENLGESKQTENSIEYAQGFSINEYNEYSIINIKQPWVDANKTFKYVLYKESKGVIPDSLKAIPAIKVPIDNIIVTSTTHLPSLVILEQEQSLIGFPGLNYVSSPSIRKFIDEGKVKELGQNEQLNTELLLDLSPKVIVAFTMDESNATLSTVQKSGIPVIYNGDWVEQSPLGKAEWIKLFGALYGKEKEAKVFFDKIVKDYNEALGLVKNVKNYPTVMSGAMYQDVWYAPQGQSWMAIYFKDAKADYIWKDTDGTGSLSLSYEAVLDKAIDAAFWINPAQYESLGDLEKANVHYTKFSSFKHKNVYSFAPRKGATGGSIFYELGPTRPDLILKDLIYILHPEVEMPNYVPVFFEQLK</sequence>
<dbReference type="Gene3D" id="3.40.50.1980">
    <property type="entry name" value="Nitrogenase molybdenum iron protein domain"/>
    <property type="match status" value="2"/>
</dbReference>
<dbReference type="PROSITE" id="PS50983">
    <property type="entry name" value="FE_B12_PBP"/>
    <property type="match status" value="1"/>
</dbReference>
<dbReference type="RefSeq" id="WP_074747682.1">
    <property type="nucleotide sequence ID" value="NZ_FNYS01000023.1"/>
</dbReference>
<accession>A0A1H6XNY2</accession>
<name>A0A1H6XNY2_9FLAO</name>
<dbReference type="EMBL" id="FNYS01000023">
    <property type="protein sequence ID" value="SEJ30769.1"/>
    <property type="molecule type" value="Genomic_DNA"/>
</dbReference>
<dbReference type="PANTHER" id="PTHR30535">
    <property type="entry name" value="VITAMIN B12-BINDING PROTEIN"/>
    <property type="match status" value="1"/>
</dbReference>
<feature type="domain" description="Fe/B12 periplasmic-binding" evidence="1">
    <location>
        <begin position="95"/>
        <end position="367"/>
    </location>
</feature>
<dbReference type="AlphaFoldDB" id="A0A1H6XNY2"/>
<dbReference type="Proteomes" id="UP000183077">
    <property type="component" value="Unassembled WGS sequence"/>
</dbReference>
<evidence type="ECO:0000313" key="2">
    <source>
        <dbReference type="EMBL" id="SEJ30769.1"/>
    </source>
</evidence>
<organism evidence="2 3">
    <name type="scientific">Myroides marinus</name>
    <dbReference type="NCBI Taxonomy" id="703342"/>
    <lineage>
        <taxon>Bacteria</taxon>
        <taxon>Pseudomonadati</taxon>
        <taxon>Bacteroidota</taxon>
        <taxon>Flavobacteriia</taxon>
        <taxon>Flavobacteriales</taxon>
        <taxon>Flavobacteriaceae</taxon>
        <taxon>Myroides</taxon>
    </lineage>
</organism>
<dbReference type="GO" id="GO:0071281">
    <property type="term" value="P:cellular response to iron ion"/>
    <property type="evidence" value="ECO:0007669"/>
    <property type="project" value="TreeGrafter"/>
</dbReference>
<dbReference type="PANTHER" id="PTHR30535:SF34">
    <property type="entry name" value="MOLYBDATE-BINDING PROTEIN MOLA"/>
    <property type="match status" value="1"/>
</dbReference>
<gene>
    <name evidence="2" type="ORF">SAMN04488018_12331</name>
</gene>